<evidence type="ECO:0008006" key="3">
    <source>
        <dbReference type="Google" id="ProtNLM"/>
    </source>
</evidence>
<name>A0A3P3VV26_9FLAO</name>
<comment type="caution">
    <text evidence="1">The sequence shown here is derived from an EMBL/GenBank/DDBJ whole genome shotgun (WGS) entry which is preliminary data.</text>
</comment>
<dbReference type="AlphaFoldDB" id="A0A3P3VV26"/>
<sequence>MKWDTHHTKEITEKYVYRYLTIDKLIDFLDTNSIYLARLDTFEDNLENIEPYDINELKFLTLSKPENANPEIFEQLWENIIEKSKIRLNEIQEYLIEKQKKRFVSCWILSDVESFGMWDTYGKSGFVIRFEREYFQKIIKESITLQTGSTAKNGYSIPPSAD</sequence>
<dbReference type="Proteomes" id="UP000275719">
    <property type="component" value="Unassembled WGS sequence"/>
</dbReference>
<keyword evidence="2" id="KW-1185">Reference proteome</keyword>
<dbReference type="EMBL" id="RQVQ01000077">
    <property type="protein sequence ID" value="RRJ86671.1"/>
    <property type="molecule type" value="Genomic_DNA"/>
</dbReference>
<evidence type="ECO:0000313" key="1">
    <source>
        <dbReference type="EMBL" id="RRJ86671.1"/>
    </source>
</evidence>
<accession>A0A3P3VV26</accession>
<protein>
    <recommendedName>
        <fullName evidence="3">DUF2971 domain-containing protein</fullName>
    </recommendedName>
</protein>
<reference evidence="1 2" key="1">
    <citation type="submission" date="2018-11" db="EMBL/GenBank/DDBJ databases">
        <title>Flavobacterium sp. nov., YIM 102701-2 draft genome.</title>
        <authorList>
            <person name="Li G."/>
            <person name="Jiang Y."/>
        </authorList>
    </citation>
    <scope>NUCLEOTIDE SEQUENCE [LARGE SCALE GENOMIC DNA]</scope>
    <source>
        <strain evidence="1 2">YIM 102701-2</strain>
    </source>
</reference>
<dbReference type="RefSeq" id="WP_125020342.1">
    <property type="nucleotide sequence ID" value="NZ_RQVQ01000077.1"/>
</dbReference>
<gene>
    <name evidence="1" type="ORF">EG240_16035</name>
</gene>
<evidence type="ECO:0000313" key="2">
    <source>
        <dbReference type="Proteomes" id="UP000275719"/>
    </source>
</evidence>
<dbReference type="OrthoDB" id="8548541at2"/>
<organism evidence="1 2">
    <name type="scientific">Paenimyroides tangerinum</name>
    <dbReference type="NCBI Taxonomy" id="2488728"/>
    <lineage>
        <taxon>Bacteria</taxon>
        <taxon>Pseudomonadati</taxon>
        <taxon>Bacteroidota</taxon>
        <taxon>Flavobacteriia</taxon>
        <taxon>Flavobacteriales</taxon>
        <taxon>Flavobacteriaceae</taxon>
        <taxon>Paenimyroides</taxon>
    </lineage>
</organism>
<proteinExistence type="predicted"/>